<dbReference type="Pfam" id="PF13477">
    <property type="entry name" value="Glyco_trans_4_2"/>
    <property type="match status" value="1"/>
</dbReference>
<dbReference type="CDD" id="cd03808">
    <property type="entry name" value="GT4_CapM-like"/>
    <property type="match status" value="1"/>
</dbReference>
<reference evidence="2" key="1">
    <citation type="submission" date="2019-08" db="EMBL/GenBank/DDBJ databases">
        <title>Comparative genome analysis confer to the adaptation heavy metal polluted environment.</title>
        <authorList>
            <person name="Li Y."/>
        </authorList>
    </citation>
    <scope>NUCLEOTIDE SEQUENCE [LARGE SCALE GENOMIC DNA]</scope>
    <source>
        <strain evidence="2">P1</strain>
    </source>
</reference>
<dbReference type="Proteomes" id="UP000251402">
    <property type="component" value="Chromosome"/>
</dbReference>
<dbReference type="SUPFAM" id="SSF53756">
    <property type="entry name" value="UDP-Glycosyltransferase/glycogen phosphorylase"/>
    <property type="match status" value="1"/>
</dbReference>
<sequence>MTSKKVLIACDSAKSLIDFRGKLVELMRKEHTVYVFTPTIPADQRAKLELLNIIIFENKLNGSNVSVLSDLQYAYRLYRLIKQLKPDVFFPYTLKPVIYGTLAAKLAGVQKITPMLSGLGYNFVAGNTTAISKITRTLLKLSLRNRPGLSVIFQNKDDVQTLLDSKIITAKHQTSVVNGSGVDLNHYTPTQPDINNISFIMVSRLINAKGIQEYFEAAQIVYLKYPQVTFKLIGPYDDNVDAIHPDLFEEIKHRSVIDYLGAVDDVRPYLSSSSVVVLPSYYREGIPRCLLEAMAMARAIITCDSVGCRETVETSANANGFLIPVKNTTELVRKMEHFITNNQDISSFGLNGLALAREKFDVHKVNARMMQIMELN</sequence>
<dbReference type="EMBL" id="CP043450">
    <property type="protein sequence ID" value="QEM10967.1"/>
    <property type="molecule type" value="Genomic_DNA"/>
</dbReference>
<dbReference type="Pfam" id="PF13692">
    <property type="entry name" value="Glyco_trans_1_4"/>
    <property type="match status" value="1"/>
</dbReference>
<dbReference type="OrthoDB" id="9790710at2"/>
<dbReference type="GO" id="GO:0016757">
    <property type="term" value="F:glycosyltransferase activity"/>
    <property type="evidence" value="ECO:0007669"/>
    <property type="project" value="UniProtKB-ARBA"/>
</dbReference>
<feature type="domain" description="Glycosyltransferase subfamily 4-like N-terminal" evidence="1">
    <location>
        <begin position="25"/>
        <end position="144"/>
    </location>
</feature>
<evidence type="ECO:0000259" key="1">
    <source>
        <dbReference type="Pfam" id="PF13477"/>
    </source>
</evidence>
<dbReference type="KEGG" id="mrub:DEO27_013355"/>
<name>A0A5C1HYJ2_9SPHI</name>
<dbReference type="RefSeq" id="WP_112574297.1">
    <property type="nucleotide sequence ID" value="NZ_CP043450.1"/>
</dbReference>
<dbReference type="PANTHER" id="PTHR12526:SF638">
    <property type="entry name" value="SPORE COAT PROTEIN SA"/>
    <property type="match status" value="1"/>
</dbReference>
<proteinExistence type="predicted"/>
<dbReference type="PANTHER" id="PTHR12526">
    <property type="entry name" value="GLYCOSYLTRANSFERASE"/>
    <property type="match status" value="1"/>
</dbReference>
<gene>
    <name evidence="2" type="ORF">DEO27_013355</name>
</gene>
<evidence type="ECO:0000313" key="3">
    <source>
        <dbReference type="Proteomes" id="UP000251402"/>
    </source>
</evidence>
<accession>A0A5C1HYJ2</accession>
<dbReference type="InterPro" id="IPR028098">
    <property type="entry name" value="Glyco_trans_4-like_N"/>
</dbReference>
<organism evidence="2 3">
    <name type="scientific">Mucilaginibacter rubeus</name>
    <dbReference type="NCBI Taxonomy" id="2027860"/>
    <lineage>
        <taxon>Bacteria</taxon>
        <taxon>Pseudomonadati</taxon>
        <taxon>Bacteroidota</taxon>
        <taxon>Sphingobacteriia</taxon>
        <taxon>Sphingobacteriales</taxon>
        <taxon>Sphingobacteriaceae</taxon>
        <taxon>Mucilaginibacter</taxon>
    </lineage>
</organism>
<keyword evidence="3" id="KW-1185">Reference proteome</keyword>
<evidence type="ECO:0000313" key="2">
    <source>
        <dbReference type="EMBL" id="QEM10967.1"/>
    </source>
</evidence>
<dbReference type="Gene3D" id="3.40.50.2000">
    <property type="entry name" value="Glycogen Phosphorylase B"/>
    <property type="match status" value="2"/>
</dbReference>
<protein>
    <submittedName>
        <fullName evidence="2">Glycosyltransferase family 4 protein</fullName>
    </submittedName>
</protein>
<dbReference type="AlphaFoldDB" id="A0A5C1HYJ2"/>